<feature type="region of interest" description="Disordered" evidence="1">
    <location>
        <begin position="1"/>
        <end position="21"/>
    </location>
</feature>
<evidence type="ECO:0000256" key="1">
    <source>
        <dbReference type="SAM" id="MobiDB-lite"/>
    </source>
</evidence>
<dbReference type="RefSeq" id="WP_071364094.1">
    <property type="nucleotide sequence ID" value="NZ_MLYP01000002.1"/>
</dbReference>
<reference evidence="2 3" key="1">
    <citation type="submission" date="2016-10" db="EMBL/GenBank/DDBJ databases">
        <title>Genome sequence of Streptomyces sp. MUSC 93.</title>
        <authorList>
            <person name="Lee L.-H."/>
            <person name="Ser H.-L."/>
            <person name="Law J.W.-F."/>
        </authorList>
    </citation>
    <scope>NUCLEOTIDE SEQUENCE [LARGE SCALE GENOMIC DNA]</scope>
    <source>
        <strain evidence="2 3">MUSC 93</strain>
    </source>
</reference>
<keyword evidence="3" id="KW-1185">Reference proteome</keyword>
<name>A0A1S2Q744_9ACTN</name>
<gene>
    <name evidence="2" type="ORF">BIV24_00660</name>
</gene>
<organism evidence="2 3">
    <name type="scientific">Streptomyces colonosanans</name>
    <dbReference type="NCBI Taxonomy" id="1428652"/>
    <lineage>
        <taxon>Bacteria</taxon>
        <taxon>Bacillati</taxon>
        <taxon>Actinomycetota</taxon>
        <taxon>Actinomycetes</taxon>
        <taxon>Kitasatosporales</taxon>
        <taxon>Streptomycetaceae</taxon>
        <taxon>Streptomyces</taxon>
    </lineage>
</organism>
<accession>A0A1S2Q744</accession>
<feature type="compositionally biased region" description="Basic and acidic residues" evidence="1">
    <location>
        <begin position="12"/>
        <end position="21"/>
    </location>
</feature>
<evidence type="ECO:0000313" key="2">
    <source>
        <dbReference type="EMBL" id="OIK01573.1"/>
    </source>
</evidence>
<proteinExistence type="predicted"/>
<feature type="compositionally biased region" description="Basic residues" evidence="1">
    <location>
        <begin position="1"/>
        <end position="11"/>
    </location>
</feature>
<evidence type="ECO:0000313" key="3">
    <source>
        <dbReference type="Proteomes" id="UP000179935"/>
    </source>
</evidence>
<feature type="region of interest" description="Disordered" evidence="1">
    <location>
        <begin position="132"/>
        <end position="157"/>
    </location>
</feature>
<dbReference type="Proteomes" id="UP000179935">
    <property type="component" value="Unassembled WGS sequence"/>
</dbReference>
<protein>
    <submittedName>
        <fullName evidence="2">Uncharacterized protein</fullName>
    </submittedName>
</protein>
<comment type="caution">
    <text evidence="2">The sequence shown here is derived from an EMBL/GenBank/DDBJ whole genome shotgun (WGS) entry which is preliminary data.</text>
</comment>
<dbReference type="OrthoDB" id="4382201at2"/>
<dbReference type="STRING" id="1428652.BIV24_00660"/>
<sequence>MVATRHWHSTRHHEQQADAARRAAEHLRAAYRVAAAQPIAVIHQRGLYLTVPQQHRQATALRQTLPPALAEQVLAEPGWPALAATLADAEAAGRDPVAVLTEAAARRELGTATSVSEVLVWRLHHLVDLPLQPAPGQPASAPPPARSARPTQQHRTR</sequence>
<dbReference type="EMBL" id="MLYP01000002">
    <property type="protein sequence ID" value="OIK01573.1"/>
    <property type="molecule type" value="Genomic_DNA"/>
</dbReference>
<dbReference type="AlphaFoldDB" id="A0A1S2Q744"/>
<feature type="compositionally biased region" description="Pro residues" evidence="1">
    <location>
        <begin position="132"/>
        <end position="145"/>
    </location>
</feature>